<proteinExistence type="predicted"/>
<reference evidence="3" key="1">
    <citation type="journal article" date="2023" name="G3 (Bethesda)">
        <title>Whole genome assemblies of Zophobas morio and Tenebrio molitor.</title>
        <authorList>
            <person name="Kaur S."/>
            <person name="Stinson S.A."/>
            <person name="diCenzo G.C."/>
        </authorList>
    </citation>
    <scope>NUCLEOTIDE SEQUENCE</scope>
    <source>
        <strain evidence="3">QUZm001</strain>
    </source>
</reference>
<organism evidence="3 4">
    <name type="scientific">Zophobas morio</name>
    <dbReference type="NCBI Taxonomy" id="2755281"/>
    <lineage>
        <taxon>Eukaryota</taxon>
        <taxon>Metazoa</taxon>
        <taxon>Ecdysozoa</taxon>
        <taxon>Arthropoda</taxon>
        <taxon>Hexapoda</taxon>
        <taxon>Insecta</taxon>
        <taxon>Pterygota</taxon>
        <taxon>Neoptera</taxon>
        <taxon>Endopterygota</taxon>
        <taxon>Coleoptera</taxon>
        <taxon>Polyphaga</taxon>
        <taxon>Cucujiformia</taxon>
        <taxon>Tenebrionidae</taxon>
        <taxon>Zophobas</taxon>
    </lineage>
</organism>
<feature type="signal peptide" evidence="1">
    <location>
        <begin position="1"/>
        <end position="20"/>
    </location>
</feature>
<feature type="domain" description="Ricin B lectin" evidence="2">
    <location>
        <begin position="28"/>
        <end position="149"/>
    </location>
</feature>
<gene>
    <name evidence="3" type="ORF">Zmor_001562</name>
</gene>
<evidence type="ECO:0000313" key="3">
    <source>
        <dbReference type="EMBL" id="KAJ3666107.1"/>
    </source>
</evidence>
<dbReference type="PROSITE" id="PS50231">
    <property type="entry name" value="RICIN_B_LECTIN"/>
    <property type="match status" value="1"/>
</dbReference>
<dbReference type="AlphaFoldDB" id="A0AA38IYP6"/>
<keyword evidence="1" id="KW-0732">Signal</keyword>
<dbReference type="CDD" id="cd00161">
    <property type="entry name" value="beta-trefoil_Ricin-like"/>
    <property type="match status" value="1"/>
</dbReference>
<dbReference type="EMBL" id="JALNTZ010000001">
    <property type="protein sequence ID" value="KAJ3666107.1"/>
    <property type="molecule type" value="Genomic_DNA"/>
</dbReference>
<keyword evidence="4" id="KW-1185">Reference proteome</keyword>
<comment type="caution">
    <text evidence="3">The sequence shown here is derived from an EMBL/GenBank/DDBJ whole genome shotgun (WGS) entry which is preliminary data.</text>
</comment>
<name>A0AA38IYP6_9CUCU</name>
<dbReference type="Gene3D" id="2.80.10.50">
    <property type="match status" value="2"/>
</dbReference>
<evidence type="ECO:0000313" key="4">
    <source>
        <dbReference type="Proteomes" id="UP001168821"/>
    </source>
</evidence>
<evidence type="ECO:0000259" key="2">
    <source>
        <dbReference type="SMART" id="SM00458"/>
    </source>
</evidence>
<sequence length="151" mass="17333">MKHFQRSVSIFFLLWTVIVAQECYLDRTFYIKAAVGGLSLDGSYPDNVKVIDYNGQAQQRWIIECGDQSGHFFIVNAYNGLVLDVQNLYVVLKTKSSSVSQQWTLNWNSTIFNVGYNRNMDIYQGDFVSGNNVLIYQNSGLPQQIWNLQEV</sequence>
<dbReference type="Proteomes" id="UP001168821">
    <property type="component" value="Unassembled WGS sequence"/>
</dbReference>
<dbReference type="SUPFAM" id="SSF50370">
    <property type="entry name" value="Ricin B-like lectins"/>
    <property type="match status" value="1"/>
</dbReference>
<dbReference type="Pfam" id="PF14200">
    <property type="entry name" value="RicinB_lectin_2"/>
    <property type="match status" value="1"/>
</dbReference>
<dbReference type="InterPro" id="IPR000772">
    <property type="entry name" value="Ricin_B_lectin"/>
</dbReference>
<evidence type="ECO:0000256" key="1">
    <source>
        <dbReference type="SAM" id="SignalP"/>
    </source>
</evidence>
<protein>
    <recommendedName>
        <fullName evidence="2">Ricin B lectin domain-containing protein</fullName>
    </recommendedName>
</protein>
<dbReference type="InterPro" id="IPR035992">
    <property type="entry name" value="Ricin_B-like_lectins"/>
</dbReference>
<accession>A0AA38IYP6</accession>
<dbReference type="SMART" id="SM00458">
    <property type="entry name" value="RICIN"/>
    <property type="match status" value="1"/>
</dbReference>
<feature type="chain" id="PRO_5041347068" description="Ricin B lectin domain-containing protein" evidence="1">
    <location>
        <begin position="21"/>
        <end position="151"/>
    </location>
</feature>